<comment type="subcellular location">
    <subcellularLocation>
        <location evidence="1">Nucleus inner membrane</location>
        <topology evidence="1">Multi-pass membrane protein</topology>
    </subcellularLocation>
</comment>
<keyword evidence="6" id="KW-0238">DNA-binding</keyword>
<sequence length="393" mass="45411">MVAQRNKILGKESTALLLSIMGFLIYTLTLCAVYFQEKPINLGNFRSIFIDYLAFFYYSVYLIMMALIFKEKYDIMSGTFSLIVSLLAFFGLEILGFNSVNYLLQHLVHMAVASLVLGNVLAFWCYIRGLSLPPNEINPKTIGKDTLYCYIIGREVRPRLFGYLDLKMYVNRICVVSAVLLDCAFLYQELIRSLTLQSYDLNKSFIVMEVIHLIYCFDGVVAEYTYEYSLEIQKDGFGYVSAVGYFIYPFIISTVPYHFLQAKTELAAWKLVTIICLFTVGFLLFRIANNQKYNFKVNAQKQGAKFPTNSKNKKLLCSGLWGFVRHPNYLGDILMNISYTGLTISTTVILPLLEVPFLIHRSIRDNKLCREKYGDLWHEYCEKVKYVLIPRIY</sequence>
<dbReference type="Proteomes" id="UP000007266">
    <property type="component" value="Linkage group 4"/>
</dbReference>
<feature type="transmembrane region" description="Helical" evidence="10">
    <location>
        <begin position="80"/>
        <end position="100"/>
    </location>
</feature>
<keyword evidence="12" id="KW-1185">Reference proteome</keyword>
<dbReference type="GO" id="GO:0050613">
    <property type="term" value="F:Delta14-sterol reductase activity"/>
    <property type="evidence" value="ECO:0000318"/>
    <property type="project" value="GO_Central"/>
</dbReference>
<feature type="transmembrane region" description="Helical" evidence="10">
    <location>
        <begin position="169"/>
        <end position="187"/>
    </location>
</feature>
<name>A0A139WJA9_TRICA</name>
<keyword evidence="5 10" id="KW-1133">Transmembrane helix</keyword>
<evidence type="ECO:0000256" key="3">
    <source>
        <dbReference type="ARBA" id="ARBA00022553"/>
    </source>
</evidence>
<evidence type="ECO:0000256" key="5">
    <source>
        <dbReference type="ARBA" id="ARBA00022989"/>
    </source>
</evidence>
<dbReference type="Pfam" id="PF01222">
    <property type="entry name" value="ERG4_ERG24"/>
    <property type="match status" value="1"/>
</dbReference>
<keyword evidence="7 10" id="KW-0472">Membrane</keyword>
<dbReference type="GO" id="GO:0005789">
    <property type="term" value="C:endoplasmic reticulum membrane"/>
    <property type="evidence" value="ECO:0000318"/>
    <property type="project" value="GO_Central"/>
</dbReference>
<feature type="transmembrane region" description="Helical" evidence="10">
    <location>
        <begin position="266"/>
        <end position="285"/>
    </location>
</feature>
<evidence type="ECO:0000256" key="8">
    <source>
        <dbReference type="ARBA" id="ARBA00023170"/>
    </source>
</evidence>
<keyword evidence="4 10" id="KW-0812">Transmembrane</keyword>
<evidence type="ECO:0000313" key="11">
    <source>
        <dbReference type="EMBL" id="KYB27897.1"/>
    </source>
</evidence>
<evidence type="ECO:0000256" key="7">
    <source>
        <dbReference type="ARBA" id="ARBA00023136"/>
    </source>
</evidence>
<evidence type="ECO:0000256" key="2">
    <source>
        <dbReference type="ARBA" id="ARBA00005402"/>
    </source>
</evidence>
<dbReference type="PANTHER" id="PTHR21257:SF55">
    <property type="entry name" value="DELTA(14)-STEROL REDUCTASE LBR"/>
    <property type="match status" value="1"/>
</dbReference>
<evidence type="ECO:0000256" key="4">
    <source>
        <dbReference type="ARBA" id="ARBA00022692"/>
    </source>
</evidence>
<dbReference type="PANTHER" id="PTHR21257">
    <property type="entry name" value="DELTA(14)-STEROL REDUCTASE"/>
    <property type="match status" value="1"/>
</dbReference>
<reference evidence="11 12" key="2">
    <citation type="journal article" date="2010" name="Nucleic Acids Res.">
        <title>BeetleBase in 2010: revisions to provide comprehensive genomic information for Tribolium castaneum.</title>
        <authorList>
            <person name="Kim H.S."/>
            <person name="Murphy T."/>
            <person name="Xia J."/>
            <person name="Caragea D."/>
            <person name="Park Y."/>
            <person name="Beeman R.W."/>
            <person name="Lorenzen M.D."/>
            <person name="Butcher S."/>
            <person name="Manak J.R."/>
            <person name="Brown S.J."/>
        </authorList>
    </citation>
    <scope>GENOME REANNOTATION</scope>
    <source>
        <strain evidence="11 12">Georgia GA2</strain>
    </source>
</reference>
<dbReference type="AlphaFoldDB" id="A0A139WJA9"/>
<dbReference type="InParanoid" id="A0A139WJA9"/>
<dbReference type="KEGG" id="tca:103312575"/>
<evidence type="ECO:0000256" key="9">
    <source>
        <dbReference type="ARBA" id="ARBA00023242"/>
    </source>
</evidence>
<dbReference type="EMBL" id="KQ971338">
    <property type="protein sequence ID" value="KYB27897.1"/>
    <property type="molecule type" value="Genomic_DNA"/>
</dbReference>
<protein>
    <submittedName>
        <fullName evidence="11">Lamin-B receptor-like Protein</fullName>
    </submittedName>
</protein>
<feature type="transmembrane region" description="Helical" evidence="10">
    <location>
        <begin position="106"/>
        <end position="127"/>
    </location>
</feature>
<evidence type="ECO:0000313" key="12">
    <source>
        <dbReference type="Proteomes" id="UP000007266"/>
    </source>
</evidence>
<proteinExistence type="inferred from homology"/>
<organism evidence="11 12">
    <name type="scientific">Tribolium castaneum</name>
    <name type="common">Red flour beetle</name>
    <dbReference type="NCBI Taxonomy" id="7070"/>
    <lineage>
        <taxon>Eukaryota</taxon>
        <taxon>Metazoa</taxon>
        <taxon>Ecdysozoa</taxon>
        <taxon>Arthropoda</taxon>
        <taxon>Hexapoda</taxon>
        <taxon>Insecta</taxon>
        <taxon>Pterygota</taxon>
        <taxon>Neoptera</taxon>
        <taxon>Endopterygota</taxon>
        <taxon>Coleoptera</taxon>
        <taxon>Polyphaga</taxon>
        <taxon>Cucujiformia</taxon>
        <taxon>Tenebrionidae</taxon>
        <taxon>Tenebrionidae incertae sedis</taxon>
        <taxon>Tribolium</taxon>
    </lineage>
</organism>
<dbReference type="GO" id="GO:0005637">
    <property type="term" value="C:nuclear inner membrane"/>
    <property type="evidence" value="ECO:0000318"/>
    <property type="project" value="GO_Central"/>
</dbReference>
<feature type="transmembrane region" description="Helical" evidence="10">
    <location>
        <begin position="47"/>
        <end position="68"/>
    </location>
</feature>
<keyword evidence="3" id="KW-0597">Phosphoprotein</keyword>
<feature type="transmembrane region" description="Helical" evidence="10">
    <location>
        <begin position="238"/>
        <end position="260"/>
    </location>
</feature>
<evidence type="ECO:0000256" key="6">
    <source>
        <dbReference type="ARBA" id="ARBA00023125"/>
    </source>
</evidence>
<evidence type="ECO:0000256" key="1">
    <source>
        <dbReference type="ARBA" id="ARBA00004473"/>
    </source>
</evidence>
<feature type="transmembrane region" description="Helical" evidence="10">
    <location>
        <begin position="207"/>
        <end position="226"/>
    </location>
</feature>
<dbReference type="InterPro" id="IPR001171">
    <property type="entry name" value="ERG24_DHCR-like"/>
</dbReference>
<comment type="similarity">
    <text evidence="2">Belongs to the ERG4/ERG24 family.</text>
</comment>
<gene>
    <name evidence="11" type="primary">AUGUSTUS-3.0.2_32785</name>
    <name evidence="11" type="ORF">TcasGA2_TC032785</name>
</gene>
<accession>A0A139WJA9</accession>
<evidence type="ECO:0000256" key="10">
    <source>
        <dbReference type="SAM" id="Phobius"/>
    </source>
</evidence>
<dbReference type="FunCoup" id="A0A139WJA9">
    <property type="interactions" value="523"/>
</dbReference>
<keyword evidence="8 11" id="KW-0675">Receptor</keyword>
<feature type="transmembrane region" description="Helical" evidence="10">
    <location>
        <begin position="15"/>
        <end position="35"/>
    </location>
</feature>
<dbReference type="GO" id="GO:0003677">
    <property type="term" value="F:DNA binding"/>
    <property type="evidence" value="ECO:0007669"/>
    <property type="project" value="UniProtKB-KW"/>
</dbReference>
<dbReference type="STRING" id="7070.A0A139WJA9"/>
<dbReference type="FunFam" id="1.20.120.1630:FF:000013">
    <property type="entry name" value="Lamin-B receptor-like Protein"/>
    <property type="match status" value="1"/>
</dbReference>
<dbReference type="GO" id="GO:0006695">
    <property type="term" value="P:cholesterol biosynthetic process"/>
    <property type="evidence" value="ECO:0000318"/>
    <property type="project" value="GO_Central"/>
</dbReference>
<dbReference type="Gene3D" id="1.20.120.1630">
    <property type="match status" value="1"/>
</dbReference>
<dbReference type="OrthoDB" id="5326588at2759"/>
<reference evidence="11 12" key="1">
    <citation type="journal article" date="2008" name="Nature">
        <title>The genome of the model beetle and pest Tribolium castaneum.</title>
        <authorList>
            <consortium name="Tribolium Genome Sequencing Consortium"/>
            <person name="Richards S."/>
            <person name="Gibbs R.A."/>
            <person name="Weinstock G.M."/>
            <person name="Brown S.J."/>
            <person name="Denell R."/>
            <person name="Beeman R.W."/>
            <person name="Gibbs R."/>
            <person name="Beeman R.W."/>
            <person name="Brown S.J."/>
            <person name="Bucher G."/>
            <person name="Friedrich M."/>
            <person name="Grimmelikhuijzen C.J."/>
            <person name="Klingler M."/>
            <person name="Lorenzen M."/>
            <person name="Richards S."/>
            <person name="Roth S."/>
            <person name="Schroder R."/>
            <person name="Tautz D."/>
            <person name="Zdobnov E.M."/>
            <person name="Muzny D."/>
            <person name="Gibbs R.A."/>
            <person name="Weinstock G.M."/>
            <person name="Attaway T."/>
            <person name="Bell S."/>
            <person name="Buhay C.J."/>
            <person name="Chandrabose M.N."/>
            <person name="Chavez D."/>
            <person name="Clerk-Blankenburg K.P."/>
            <person name="Cree A."/>
            <person name="Dao M."/>
            <person name="Davis C."/>
            <person name="Chacko J."/>
            <person name="Dinh H."/>
            <person name="Dugan-Rocha S."/>
            <person name="Fowler G."/>
            <person name="Garner T.T."/>
            <person name="Garnes J."/>
            <person name="Gnirke A."/>
            <person name="Hawes A."/>
            <person name="Hernandez J."/>
            <person name="Hines S."/>
            <person name="Holder M."/>
            <person name="Hume J."/>
            <person name="Jhangiani S.N."/>
            <person name="Joshi V."/>
            <person name="Khan Z.M."/>
            <person name="Jackson L."/>
            <person name="Kovar C."/>
            <person name="Kowis A."/>
            <person name="Lee S."/>
            <person name="Lewis L.R."/>
            <person name="Margolis J."/>
            <person name="Morgan M."/>
            <person name="Nazareth L.V."/>
            <person name="Nguyen N."/>
            <person name="Okwuonu G."/>
            <person name="Parker D."/>
            <person name="Richards S."/>
            <person name="Ruiz S.J."/>
            <person name="Santibanez J."/>
            <person name="Savard J."/>
            <person name="Scherer S.E."/>
            <person name="Schneider B."/>
            <person name="Sodergren E."/>
            <person name="Tautz D."/>
            <person name="Vattahil S."/>
            <person name="Villasana D."/>
            <person name="White C.S."/>
            <person name="Wright R."/>
            <person name="Park Y."/>
            <person name="Beeman R.W."/>
            <person name="Lord J."/>
            <person name="Oppert B."/>
            <person name="Lorenzen M."/>
            <person name="Brown S."/>
            <person name="Wang L."/>
            <person name="Savard J."/>
            <person name="Tautz D."/>
            <person name="Richards S."/>
            <person name="Weinstock G."/>
            <person name="Gibbs R.A."/>
            <person name="Liu Y."/>
            <person name="Worley K."/>
            <person name="Weinstock G."/>
            <person name="Elsik C.G."/>
            <person name="Reese J.T."/>
            <person name="Elhaik E."/>
            <person name="Landan G."/>
            <person name="Graur D."/>
            <person name="Arensburger P."/>
            <person name="Atkinson P."/>
            <person name="Beeman R.W."/>
            <person name="Beidler J."/>
            <person name="Brown S.J."/>
            <person name="Demuth J.P."/>
            <person name="Drury D.W."/>
            <person name="Du Y.Z."/>
            <person name="Fujiwara H."/>
            <person name="Lorenzen M."/>
            <person name="Maselli V."/>
            <person name="Osanai M."/>
            <person name="Park Y."/>
            <person name="Robertson H.M."/>
            <person name="Tu Z."/>
            <person name="Wang J.J."/>
            <person name="Wang S."/>
            <person name="Richards S."/>
            <person name="Song H."/>
            <person name="Zhang L."/>
            <person name="Sodergren E."/>
            <person name="Werner D."/>
            <person name="Stanke M."/>
            <person name="Morgenstern B."/>
            <person name="Solovyev V."/>
            <person name="Kosarev P."/>
            <person name="Brown G."/>
            <person name="Chen H.C."/>
            <person name="Ermolaeva O."/>
            <person name="Hlavina W."/>
            <person name="Kapustin Y."/>
            <person name="Kiryutin B."/>
            <person name="Kitts P."/>
            <person name="Maglott D."/>
            <person name="Pruitt K."/>
            <person name="Sapojnikov V."/>
            <person name="Souvorov A."/>
            <person name="Mackey A.J."/>
            <person name="Waterhouse R.M."/>
            <person name="Wyder S."/>
            <person name="Zdobnov E.M."/>
            <person name="Zdobnov E.M."/>
            <person name="Wyder S."/>
            <person name="Kriventseva E.V."/>
            <person name="Kadowaki T."/>
            <person name="Bork P."/>
            <person name="Aranda M."/>
            <person name="Bao R."/>
            <person name="Beermann A."/>
            <person name="Berns N."/>
            <person name="Bolognesi R."/>
            <person name="Bonneton F."/>
            <person name="Bopp D."/>
            <person name="Brown S.J."/>
            <person name="Bucher G."/>
            <person name="Butts T."/>
            <person name="Chaumot A."/>
            <person name="Denell R.E."/>
            <person name="Ferrier D.E."/>
            <person name="Friedrich M."/>
            <person name="Gordon C.M."/>
            <person name="Jindra M."/>
            <person name="Klingler M."/>
            <person name="Lan Q."/>
            <person name="Lattorff H.M."/>
            <person name="Laudet V."/>
            <person name="von Levetsow C."/>
            <person name="Liu Z."/>
            <person name="Lutz R."/>
            <person name="Lynch J.A."/>
            <person name="da Fonseca R.N."/>
            <person name="Posnien N."/>
            <person name="Reuter R."/>
            <person name="Roth S."/>
            <person name="Savard J."/>
            <person name="Schinko J.B."/>
            <person name="Schmitt C."/>
            <person name="Schoppmeier M."/>
            <person name="Schroder R."/>
            <person name="Shippy T.D."/>
            <person name="Simonnet F."/>
            <person name="Marques-Souza H."/>
            <person name="Tautz D."/>
            <person name="Tomoyasu Y."/>
            <person name="Trauner J."/>
            <person name="Van der Zee M."/>
            <person name="Vervoort M."/>
            <person name="Wittkopp N."/>
            <person name="Wimmer E.A."/>
            <person name="Yang X."/>
            <person name="Jones A.K."/>
            <person name="Sattelle D.B."/>
            <person name="Ebert P.R."/>
            <person name="Nelson D."/>
            <person name="Scott J.G."/>
            <person name="Beeman R.W."/>
            <person name="Muthukrishnan S."/>
            <person name="Kramer K.J."/>
            <person name="Arakane Y."/>
            <person name="Beeman R.W."/>
            <person name="Zhu Q."/>
            <person name="Hogenkamp D."/>
            <person name="Dixit R."/>
            <person name="Oppert B."/>
            <person name="Jiang H."/>
            <person name="Zou Z."/>
            <person name="Marshall J."/>
            <person name="Elpidina E."/>
            <person name="Vinokurov K."/>
            <person name="Oppert C."/>
            <person name="Zou Z."/>
            <person name="Evans J."/>
            <person name="Lu Z."/>
            <person name="Zhao P."/>
            <person name="Sumathipala N."/>
            <person name="Altincicek B."/>
            <person name="Vilcinskas A."/>
            <person name="Williams M."/>
            <person name="Hultmark D."/>
            <person name="Hetru C."/>
            <person name="Jiang H."/>
            <person name="Grimmelikhuijzen C.J."/>
            <person name="Hauser F."/>
            <person name="Cazzamali G."/>
            <person name="Williamson M."/>
            <person name="Park Y."/>
            <person name="Li B."/>
            <person name="Tanaka Y."/>
            <person name="Predel R."/>
            <person name="Neupert S."/>
            <person name="Schachtner J."/>
            <person name="Verleyen P."/>
            <person name="Raible F."/>
            <person name="Bork P."/>
            <person name="Friedrich M."/>
            <person name="Walden K.K."/>
            <person name="Robertson H.M."/>
            <person name="Angeli S."/>
            <person name="Foret S."/>
            <person name="Bucher G."/>
            <person name="Schuetz S."/>
            <person name="Maleszka R."/>
            <person name="Wimmer E.A."/>
            <person name="Beeman R.W."/>
            <person name="Lorenzen M."/>
            <person name="Tomoyasu Y."/>
            <person name="Miller S.C."/>
            <person name="Grossmann D."/>
            <person name="Bucher G."/>
        </authorList>
    </citation>
    <scope>NUCLEOTIDE SEQUENCE [LARGE SCALE GENOMIC DNA]</scope>
    <source>
        <strain evidence="11 12">Georgia GA2</strain>
    </source>
</reference>
<keyword evidence="9" id="KW-0539">Nucleus</keyword>